<reference evidence="1" key="1">
    <citation type="journal article" date="2021" name="Proc. Natl. Acad. Sci. U.S.A.">
        <title>A Catalog of Tens of Thousands of Viruses from Human Metagenomes Reveals Hidden Associations with Chronic Diseases.</title>
        <authorList>
            <person name="Tisza M.J."/>
            <person name="Buck C.B."/>
        </authorList>
    </citation>
    <scope>NUCLEOTIDE SEQUENCE</scope>
    <source>
        <strain evidence="1">CtsNK10</strain>
    </source>
</reference>
<evidence type="ECO:0000313" key="1">
    <source>
        <dbReference type="EMBL" id="DAD95344.1"/>
    </source>
</evidence>
<proteinExistence type="predicted"/>
<dbReference type="EMBL" id="BK015191">
    <property type="protein sequence ID" value="DAD95344.1"/>
    <property type="molecule type" value="Genomic_DNA"/>
</dbReference>
<organism evidence="1">
    <name type="scientific">Podoviridae sp. ctsNK10</name>
    <dbReference type="NCBI Taxonomy" id="2826582"/>
    <lineage>
        <taxon>Viruses</taxon>
        <taxon>Duplodnaviria</taxon>
        <taxon>Heunggongvirae</taxon>
        <taxon>Uroviricota</taxon>
        <taxon>Caudoviricetes</taxon>
    </lineage>
</organism>
<name>A0A8S5NM74_9CAUD</name>
<accession>A0A8S5NM74</accession>
<sequence>MLSSLMTSLNKFFIGNICYSIEIICSISKKVHIANKKFLTGFFSLLFCLTK</sequence>
<protein>
    <submittedName>
        <fullName evidence="1">Uncharacterized protein</fullName>
    </submittedName>
</protein>